<dbReference type="InterPro" id="IPR039342">
    <property type="entry name" value="TGD2-like"/>
</dbReference>
<dbReference type="EMBL" id="JADWDC010000017">
    <property type="protein sequence ID" value="MCC0177155.1"/>
    <property type="molecule type" value="Genomic_DNA"/>
</dbReference>
<feature type="transmembrane region" description="Helical" evidence="1">
    <location>
        <begin position="12"/>
        <end position="29"/>
    </location>
</feature>
<reference evidence="3" key="1">
    <citation type="journal article" date="2021" name="Antonie Van Leeuwenhoek">
        <title>Draft genome and description of Waterburya agarophytonicola gen. nov. sp. nov. (Pleurocapsales, Cyanobacteria): a seaweed symbiont.</title>
        <authorList>
            <person name="Bonthond G."/>
            <person name="Shalygin S."/>
            <person name="Bayer T."/>
            <person name="Weinberger F."/>
        </authorList>
    </citation>
    <scope>NUCLEOTIDE SEQUENCE</scope>
    <source>
        <strain evidence="3">KI4</strain>
    </source>
</reference>
<dbReference type="PANTHER" id="PTHR34675:SF1">
    <property type="entry name" value="PROTEIN TRIGALACTOSYLDIACYLGLYCEROL 2, CHLOROPLASTIC"/>
    <property type="match status" value="1"/>
</dbReference>
<protein>
    <submittedName>
        <fullName evidence="3">MCE family protein</fullName>
    </submittedName>
</protein>
<name>A0A964BSP5_9CYAN</name>
<evidence type="ECO:0000313" key="3">
    <source>
        <dbReference type="EMBL" id="MCC0177155.1"/>
    </source>
</evidence>
<evidence type="ECO:0000259" key="2">
    <source>
        <dbReference type="Pfam" id="PF02470"/>
    </source>
</evidence>
<accession>A0A964BSP5</accession>
<keyword evidence="1" id="KW-0472">Membrane</keyword>
<dbReference type="Proteomes" id="UP000729733">
    <property type="component" value="Unassembled WGS sequence"/>
</dbReference>
<proteinExistence type="predicted"/>
<dbReference type="Pfam" id="PF02470">
    <property type="entry name" value="MlaD"/>
    <property type="match status" value="1"/>
</dbReference>
<keyword evidence="1" id="KW-1133">Transmembrane helix</keyword>
<dbReference type="InterPro" id="IPR003399">
    <property type="entry name" value="Mce/MlaD"/>
</dbReference>
<dbReference type="AlphaFoldDB" id="A0A964BSP5"/>
<dbReference type="RefSeq" id="WP_229640194.1">
    <property type="nucleotide sequence ID" value="NZ_JADWDC010000017.1"/>
</dbReference>
<evidence type="ECO:0000313" key="4">
    <source>
        <dbReference type="Proteomes" id="UP000729733"/>
    </source>
</evidence>
<feature type="domain" description="Mce/MlaD" evidence="2">
    <location>
        <begin position="38"/>
        <end position="113"/>
    </location>
</feature>
<gene>
    <name evidence="3" type="ORF">I4641_09215</name>
</gene>
<evidence type="ECO:0000256" key="1">
    <source>
        <dbReference type="SAM" id="Phobius"/>
    </source>
</evidence>
<comment type="caution">
    <text evidence="3">The sequence shown here is derived from an EMBL/GenBank/DDBJ whole genome shotgun (WGS) entry which is preliminary data.</text>
</comment>
<sequence>MRSRTLKEGSVGLMIIGSVVLFGALALWIRGFKFGAKSYQIVADFPDVNGIRLGDGVRYRGLRIGKIENIKSGTNGVDVVIAIDSSDLLIPRDSVIKARSSGLIGETFVDIVPQSDLSETDKNLTPLGDQCNPAQILCDNSRIEGERAITLDDILPFTYRFSKAYGEPEFVENVDATMQNSAQAAQEIANLSRNTSLLVKELQAEIDNVSAATKTVTDIANSTSTELVTTAQSFQETAKQVGQLTQSVESLIAQNRTNLTTTLDSISTTSDRLQNLVVKIDKTVDTADTEKLAANLETLTANAAVASENLKNVSESFGNQESVVNLQQTLDSARVTFDNAQKITSDLESITGDPAFLENFRTLVDGLSNLVSTTEQLDRQVQTTKAIQPMQEALSVSPKAEAN</sequence>
<keyword evidence="4" id="KW-1185">Reference proteome</keyword>
<keyword evidence="1" id="KW-0812">Transmembrane</keyword>
<dbReference type="PANTHER" id="PTHR34675">
    <property type="entry name" value="PROTEIN TRIGALACTOSYLDIACYLGLYCEROL 2, CHLOROPLASTIC"/>
    <property type="match status" value="1"/>
</dbReference>
<organism evidence="3 4">
    <name type="scientific">Waterburya agarophytonicola KI4</name>
    <dbReference type="NCBI Taxonomy" id="2874699"/>
    <lineage>
        <taxon>Bacteria</taxon>
        <taxon>Bacillati</taxon>
        <taxon>Cyanobacteriota</taxon>
        <taxon>Cyanophyceae</taxon>
        <taxon>Pleurocapsales</taxon>
        <taxon>Hyellaceae</taxon>
        <taxon>Waterburya</taxon>
        <taxon>Waterburya agarophytonicola</taxon>
    </lineage>
</organism>